<gene>
    <name evidence="1" type="ORF">CKF54_00895</name>
</gene>
<reference evidence="1 2" key="1">
    <citation type="submission" date="2017-08" db="EMBL/GenBank/DDBJ databases">
        <title>Reclassification of Bisgaard taxon 37 and 44.</title>
        <authorList>
            <person name="Christensen H."/>
        </authorList>
    </citation>
    <scope>NUCLEOTIDE SEQUENCE [LARGE SCALE GENOMIC DNA]</scope>
    <source>
        <strain evidence="1 2">B96_3</strain>
    </source>
</reference>
<accession>A0A3A1YAU6</accession>
<dbReference type="OrthoDB" id="5365964at2"/>
<dbReference type="Pfam" id="PF09956">
    <property type="entry name" value="Phage_cement_2"/>
    <property type="match status" value="1"/>
</dbReference>
<dbReference type="Proteomes" id="UP000265691">
    <property type="component" value="Unassembled WGS sequence"/>
</dbReference>
<protein>
    <recommendedName>
        <fullName evidence="3">DUF2190 family protein</fullName>
    </recommendedName>
</protein>
<evidence type="ECO:0000313" key="2">
    <source>
        <dbReference type="Proteomes" id="UP000265691"/>
    </source>
</evidence>
<sequence length="113" mass="12162">MANLVRHDGALLFDATVAIENGELYQVGDVVGVASKDFEVGEKALIYTYGSFEVKAKDGDTFTQGKKVYFDKTTKSVTTEKGTGAGNPVVGYVFTPPQTQGTDRVVEVMLKFG</sequence>
<proteinExistence type="predicted"/>
<evidence type="ECO:0000313" key="1">
    <source>
        <dbReference type="EMBL" id="RIY34330.1"/>
    </source>
</evidence>
<keyword evidence="2" id="KW-1185">Reference proteome</keyword>
<dbReference type="AlphaFoldDB" id="A0A3A1YAU6"/>
<dbReference type="EMBL" id="NRHC01000011">
    <property type="protein sequence ID" value="RIY34330.1"/>
    <property type="molecule type" value="Genomic_DNA"/>
</dbReference>
<dbReference type="InterPro" id="IPR011231">
    <property type="entry name" value="Phage_VT1-Sakai_H0018"/>
</dbReference>
<comment type="caution">
    <text evidence="1">The sequence shown here is derived from an EMBL/GenBank/DDBJ whole genome shotgun (WGS) entry which is preliminary data.</text>
</comment>
<name>A0A3A1YAU6_9GAMM</name>
<dbReference type="RefSeq" id="WP_119524406.1">
    <property type="nucleotide sequence ID" value="NZ_NRHC01000011.1"/>
</dbReference>
<evidence type="ECO:0008006" key="3">
    <source>
        <dbReference type="Google" id="ProtNLM"/>
    </source>
</evidence>
<organism evidence="1 2">
    <name type="scientific">Psittacicella hinzii</name>
    <dbReference type="NCBI Taxonomy" id="2028575"/>
    <lineage>
        <taxon>Bacteria</taxon>
        <taxon>Pseudomonadati</taxon>
        <taxon>Pseudomonadota</taxon>
        <taxon>Gammaproteobacteria</taxon>
        <taxon>Pasteurellales</taxon>
        <taxon>Psittacicellaceae</taxon>
        <taxon>Psittacicella</taxon>
    </lineage>
</organism>